<feature type="compositionally biased region" description="Polar residues" evidence="2">
    <location>
        <begin position="1"/>
        <end position="18"/>
    </location>
</feature>
<feature type="region of interest" description="Disordered" evidence="2">
    <location>
        <begin position="1"/>
        <end position="50"/>
    </location>
</feature>
<organism evidence="3 4">
    <name type="scientific">Bodo saltans</name>
    <name type="common">Flagellated protozoan</name>
    <dbReference type="NCBI Taxonomy" id="75058"/>
    <lineage>
        <taxon>Eukaryota</taxon>
        <taxon>Discoba</taxon>
        <taxon>Euglenozoa</taxon>
        <taxon>Kinetoplastea</taxon>
        <taxon>Metakinetoplastina</taxon>
        <taxon>Eubodonida</taxon>
        <taxon>Bodonidae</taxon>
        <taxon>Bodo</taxon>
    </lineage>
</organism>
<feature type="compositionally biased region" description="Low complexity" evidence="2">
    <location>
        <begin position="26"/>
        <end position="46"/>
    </location>
</feature>
<evidence type="ECO:0000313" key="4">
    <source>
        <dbReference type="Proteomes" id="UP000051952"/>
    </source>
</evidence>
<dbReference type="VEuPathDB" id="TriTrypDB:BSAL_92405"/>
<feature type="compositionally biased region" description="Low complexity" evidence="2">
    <location>
        <begin position="205"/>
        <end position="222"/>
    </location>
</feature>
<reference evidence="4" key="1">
    <citation type="submission" date="2015-09" db="EMBL/GenBank/DDBJ databases">
        <authorList>
            <consortium name="Pathogen Informatics"/>
        </authorList>
    </citation>
    <scope>NUCLEOTIDE SEQUENCE [LARGE SCALE GENOMIC DNA]</scope>
    <source>
        <strain evidence="4">Lake Konstanz</strain>
    </source>
</reference>
<gene>
    <name evidence="3" type="ORF">BSAL_92405</name>
</gene>
<sequence>MYAFFSTASPTKSEQLSPSRERSERSVGSTSSPTGSVMTTSSTMSSGIKSRQIRDLTMELEFRDDRIRELMEQCDILERKAEFDRGEVETRMAEQDNELANMSNKHNELQAVIMAQSQQLSEVNATLEQYKSMQAMMAALMGRCKELEDTQRAQEEAQRQAKLEAERAAIAAAELAEEEMRMKAAAEKEAADALKREAELQAAKEAALVAQRPQQPPQQQQPVRSTMSRFRPNSAGAGGARKEGCTMM</sequence>
<keyword evidence="1" id="KW-0175">Coiled coil</keyword>
<protein>
    <submittedName>
        <fullName evidence="3">Uncharacterized protein</fullName>
    </submittedName>
</protein>
<proteinExistence type="predicted"/>
<feature type="coiled-coil region" evidence="1">
    <location>
        <begin position="53"/>
        <end position="203"/>
    </location>
</feature>
<name>A0A0S4J8R9_BODSA</name>
<evidence type="ECO:0000256" key="1">
    <source>
        <dbReference type="SAM" id="Coils"/>
    </source>
</evidence>
<evidence type="ECO:0000256" key="2">
    <source>
        <dbReference type="SAM" id="MobiDB-lite"/>
    </source>
</evidence>
<dbReference type="Proteomes" id="UP000051952">
    <property type="component" value="Unassembled WGS sequence"/>
</dbReference>
<accession>A0A0S4J8R9</accession>
<keyword evidence="4" id="KW-1185">Reference proteome</keyword>
<evidence type="ECO:0000313" key="3">
    <source>
        <dbReference type="EMBL" id="CUG86294.1"/>
    </source>
</evidence>
<dbReference type="EMBL" id="CYKH01001274">
    <property type="protein sequence ID" value="CUG86294.1"/>
    <property type="molecule type" value="Genomic_DNA"/>
</dbReference>
<dbReference type="AlphaFoldDB" id="A0A0S4J8R9"/>
<feature type="region of interest" description="Disordered" evidence="2">
    <location>
        <begin position="205"/>
        <end position="248"/>
    </location>
</feature>